<evidence type="ECO:0000259" key="4">
    <source>
        <dbReference type="PROSITE" id="PS51462"/>
    </source>
</evidence>
<proteinExistence type="inferred from homology"/>
<dbReference type="STRING" id="1077936.SAMN05421545_1988"/>
<accession>A0A1N6X864</accession>
<sequence>MNTLNPNAAAYAGKVRLRVCGICLQDDKLLLVRHQPTLNNEAFWAPPGGGLQYGETVEACLMREVLEETGLQTRVKRFLFVNEFLQEPLQAVELFFELEPTGGELVRGTDPEASPEQQLIEEVAFLSLDEIRQIPLADKHRVLHYLFSLDDLFGMPHRFVQA</sequence>
<dbReference type="EMBL" id="FTNM01000002">
    <property type="protein sequence ID" value="SIQ98493.1"/>
    <property type="molecule type" value="Genomic_DNA"/>
</dbReference>
<dbReference type="PRINTS" id="PR00502">
    <property type="entry name" value="NUDIXFAMILY"/>
</dbReference>
<keyword evidence="6" id="KW-1185">Reference proteome</keyword>
<dbReference type="InterPro" id="IPR020476">
    <property type="entry name" value="Nudix_hydrolase"/>
</dbReference>
<gene>
    <name evidence="5" type="ORF">SAMN05421545_1988</name>
</gene>
<dbReference type="InterPro" id="IPR020084">
    <property type="entry name" value="NUDIX_hydrolase_CS"/>
</dbReference>
<dbReference type="PROSITE" id="PS00893">
    <property type="entry name" value="NUDIX_BOX"/>
    <property type="match status" value="1"/>
</dbReference>
<evidence type="ECO:0000313" key="5">
    <source>
        <dbReference type="EMBL" id="SIQ98493.1"/>
    </source>
</evidence>
<dbReference type="PANTHER" id="PTHR43046">
    <property type="entry name" value="GDP-MANNOSE MANNOSYL HYDROLASE"/>
    <property type="match status" value="1"/>
</dbReference>
<dbReference type="Gene3D" id="3.90.79.10">
    <property type="entry name" value="Nucleoside Triphosphate Pyrophosphohydrolase"/>
    <property type="match status" value="1"/>
</dbReference>
<evidence type="ECO:0000256" key="1">
    <source>
        <dbReference type="ARBA" id="ARBA00001946"/>
    </source>
</evidence>
<keyword evidence="2 3" id="KW-0378">Hydrolase</keyword>
<dbReference type="SUPFAM" id="SSF55811">
    <property type="entry name" value="Nudix"/>
    <property type="match status" value="1"/>
</dbReference>
<reference evidence="6" key="1">
    <citation type="submission" date="2017-01" db="EMBL/GenBank/DDBJ databases">
        <authorList>
            <person name="Varghese N."/>
            <person name="Submissions S."/>
        </authorList>
    </citation>
    <scope>NUCLEOTIDE SEQUENCE [LARGE SCALE GENOMIC DNA]</scope>
    <source>
        <strain evidence="6">DM9</strain>
    </source>
</reference>
<evidence type="ECO:0000313" key="6">
    <source>
        <dbReference type="Proteomes" id="UP000185924"/>
    </source>
</evidence>
<dbReference type="RefSeq" id="WP_007657554.1">
    <property type="nucleotide sequence ID" value="NZ_FTNM01000002.1"/>
</dbReference>
<dbReference type="GO" id="GO:0016787">
    <property type="term" value="F:hydrolase activity"/>
    <property type="evidence" value="ECO:0007669"/>
    <property type="project" value="UniProtKB-KW"/>
</dbReference>
<dbReference type="PANTHER" id="PTHR43046:SF14">
    <property type="entry name" value="MUTT_NUDIX FAMILY PROTEIN"/>
    <property type="match status" value="1"/>
</dbReference>
<dbReference type="OrthoDB" id="9810648at2"/>
<dbReference type="Pfam" id="PF00293">
    <property type="entry name" value="NUDIX"/>
    <property type="match status" value="1"/>
</dbReference>
<dbReference type="CDD" id="cd18880">
    <property type="entry name" value="NUDIX_ADPRase"/>
    <property type="match status" value="1"/>
</dbReference>
<dbReference type="InterPro" id="IPR015797">
    <property type="entry name" value="NUDIX_hydrolase-like_dom_sf"/>
</dbReference>
<comment type="cofactor">
    <cofactor evidence="1">
        <name>Mg(2+)</name>
        <dbReference type="ChEBI" id="CHEBI:18420"/>
    </cofactor>
</comment>
<evidence type="ECO:0000256" key="2">
    <source>
        <dbReference type="ARBA" id="ARBA00022801"/>
    </source>
</evidence>
<name>A0A1N6X864_9BACT</name>
<protein>
    <submittedName>
        <fullName evidence="5">ADP-ribose pyrophosphatase YjhB, NUDIX family</fullName>
    </submittedName>
</protein>
<dbReference type="Proteomes" id="UP000185924">
    <property type="component" value="Unassembled WGS sequence"/>
</dbReference>
<dbReference type="AlphaFoldDB" id="A0A1N6X864"/>
<feature type="domain" description="Nudix hydrolase" evidence="4">
    <location>
        <begin position="13"/>
        <end position="150"/>
    </location>
</feature>
<dbReference type="InterPro" id="IPR000086">
    <property type="entry name" value="NUDIX_hydrolase_dom"/>
</dbReference>
<comment type="similarity">
    <text evidence="3">Belongs to the Nudix hydrolase family.</text>
</comment>
<dbReference type="PROSITE" id="PS51462">
    <property type="entry name" value="NUDIX"/>
    <property type="match status" value="1"/>
</dbReference>
<evidence type="ECO:0000256" key="3">
    <source>
        <dbReference type="RuleBase" id="RU003476"/>
    </source>
</evidence>
<organism evidence="5 6">
    <name type="scientific">Pontibacter lucknowensis</name>
    <dbReference type="NCBI Taxonomy" id="1077936"/>
    <lineage>
        <taxon>Bacteria</taxon>
        <taxon>Pseudomonadati</taxon>
        <taxon>Bacteroidota</taxon>
        <taxon>Cytophagia</taxon>
        <taxon>Cytophagales</taxon>
        <taxon>Hymenobacteraceae</taxon>
        <taxon>Pontibacter</taxon>
    </lineage>
</organism>